<dbReference type="InterPro" id="IPR011889">
    <property type="entry name" value="Liste_lipo_26"/>
</dbReference>
<evidence type="ECO:0000259" key="2">
    <source>
        <dbReference type="PROSITE" id="PS50853"/>
    </source>
</evidence>
<dbReference type="PROSITE" id="PS50853">
    <property type="entry name" value="FN3"/>
    <property type="match status" value="1"/>
</dbReference>
<dbReference type="InterPro" id="IPR050964">
    <property type="entry name" value="Striated_Muscle_Regulatory"/>
</dbReference>
<evidence type="ECO:0000256" key="1">
    <source>
        <dbReference type="ARBA" id="ARBA00022737"/>
    </source>
</evidence>
<dbReference type="PANTHER" id="PTHR13817:SF73">
    <property type="entry name" value="FIBRONECTIN TYPE-III DOMAIN-CONTAINING PROTEIN"/>
    <property type="match status" value="1"/>
</dbReference>
<dbReference type="AlphaFoldDB" id="A0A6J7LBN3"/>
<dbReference type="Gene3D" id="2.60.40.2700">
    <property type="match status" value="1"/>
</dbReference>
<reference evidence="3" key="1">
    <citation type="submission" date="2020-05" db="EMBL/GenBank/DDBJ databases">
        <authorList>
            <person name="Chiriac C."/>
            <person name="Salcher M."/>
            <person name="Ghai R."/>
            <person name="Kavagutti S V."/>
        </authorList>
    </citation>
    <scope>NUCLEOTIDE SEQUENCE</scope>
</reference>
<dbReference type="EMBL" id="CAFBNF010000368">
    <property type="protein sequence ID" value="CAB4964442.1"/>
    <property type="molecule type" value="Genomic_DNA"/>
</dbReference>
<dbReference type="NCBIfam" id="TIGR02167">
    <property type="entry name" value="Liste_lipo_26"/>
    <property type="match status" value="4"/>
</dbReference>
<dbReference type="PANTHER" id="PTHR13817">
    <property type="entry name" value="TITIN"/>
    <property type="match status" value="1"/>
</dbReference>
<dbReference type="InterPro" id="IPR005046">
    <property type="entry name" value="DUF285"/>
</dbReference>
<protein>
    <submittedName>
        <fullName evidence="3">Unannotated protein</fullName>
    </submittedName>
</protein>
<dbReference type="Pfam" id="PF03382">
    <property type="entry name" value="DUF285"/>
    <property type="match status" value="1"/>
</dbReference>
<feature type="domain" description="Fibronectin type-III" evidence="2">
    <location>
        <begin position="481"/>
        <end position="574"/>
    </location>
</feature>
<dbReference type="SMART" id="SM00060">
    <property type="entry name" value="FN3"/>
    <property type="match status" value="1"/>
</dbReference>
<dbReference type="CDD" id="cd00063">
    <property type="entry name" value="FN3"/>
    <property type="match status" value="1"/>
</dbReference>
<dbReference type="InterPro" id="IPR013783">
    <property type="entry name" value="Ig-like_fold"/>
</dbReference>
<dbReference type="SUPFAM" id="SSF49299">
    <property type="entry name" value="PKD domain"/>
    <property type="match status" value="1"/>
</dbReference>
<gene>
    <name evidence="3" type="ORF">UFOPK3773_02256</name>
</gene>
<sequence>MRANPSTHGSLRPATLRTALTGLMVATLAGVGIVTAPTASSITYAADMTLTVRTTGSTTVEMPLSGTISNIRINWGDGSAVTSPLNSPLGALPSHTYTADGDHTVRIYGTNLTGFGIGENPYQGAETITSVSTFASTLTSLSGAFFNAANLTTVPATLPASVTDLSFMFYNDFASKFNGDISGWNTRNVTTMLAMFYNGTGAGSFNQPLGNWDVSNVTTMNQMFRGNPFNKPLANWNTSNATNLLGMFWGTQFNQPIGNWNTSNVTNTSYMFRSTPFNQPIGNWDVSNVTNMYTMFYEATAFDQNLGGWSVLNVSDMEGLLNYTAMSADNYDSTLNGWAAQTVQSAVTLDTYPLVRSTASDAAFTTLTTAPNSWVISHNVYAVTPDVPSVSITGQAWVGSTVTAATTVSNQATSRPTLSYVWQSSLTGTGGWTAIPSATKASYTIPAVQRGRYLKVIVTASNGTGTATPAESSASAEVIAAPSAPRSPVAVAKNGSATVSWQRPATNGGNVVTSYKVTATPRVGRATRTCTTSGLSCPVSGLTNGVAYAFTVKAINAAGSGPASTKTAAVTPFAVAWTHVARVWKGTFKPGTTATSFTLTSTGATKRTVMCTVTGTGSAKRVSCTIALNTGTSRMTISQRKGTKVIGTATRTQKV</sequence>
<dbReference type="InterPro" id="IPR036116">
    <property type="entry name" value="FN3_sf"/>
</dbReference>
<dbReference type="Gene3D" id="2.60.40.10">
    <property type="entry name" value="Immunoglobulins"/>
    <property type="match status" value="2"/>
</dbReference>
<keyword evidence="1" id="KW-0677">Repeat</keyword>
<proteinExistence type="predicted"/>
<evidence type="ECO:0000313" key="3">
    <source>
        <dbReference type="EMBL" id="CAB4964442.1"/>
    </source>
</evidence>
<dbReference type="InterPro" id="IPR003961">
    <property type="entry name" value="FN3_dom"/>
</dbReference>
<dbReference type="InterPro" id="IPR035986">
    <property type="entry name" value="PKD_dom_sf"/>
</dbReference>
<name>A0A6J7LBN3_9ZZZZ</name>
<dbReference type="PRINTS" id="PR00014">
    <property type="entry name" value="FNTYPEIII"/>
</dbReference>
<dbReference type="SUPFAM" id="SSF49265">
    <property type="entry name" value="Fibronectin type III"/>
    <property type="match status" value="1"/>
</dbReference>
<accession>A0A6J7LBN3</accession>
<organism evidence="3">
    <name type="scientific">freshwater metagenome</name>
    <dbReference type="NCBI Taxonomy" id="449393"/>
    <lineage>
        <taxon>unclassified sequences</taxon>
        <taxon>metagenomes</taxon>
        <taxon>ecological metagenomes</taxon>
    </lineage>
</organism>
<dbReference type="Pfam" id="PF00041">
    <property type="entry name" value="fn3"/>
    <property type="match status" value="1"/>
</dbReference>